<comment type="caution">
    <text evidence="2">The sequence shown here is derived from an EMBL/GenBank/DDBJ whole genome shotgun (WGS) entry which is preliminary data.</text>
</comment>
<evidence type="ECO:0000313" key="3">
    <source>
        <dbReference type="Proteomes" id="UP001162131"/>
    </source>
</evidence>
<gene>
    <name evidence="2" type="ORF">BSTOLATCC_MIC57891</name>
</gene>
<evidence type="ECO:0000313" key="2">
    <source>
        <dbReference type="EMBL" id="CAG9333071.1"/>
    </source>
</evidence>
<accession>A0AAU9KGG7</accession>
<name>A0AAU9KGG7_9CILI</name>
<sequence>MMFGRKHQSKTVPDDYPDDSLPVLSPTFAQEVLDLEGELDFCVSFPMIQRLLALYSQAIEQLESIKDPRYLHYQDRMQKFLAREEVLKVIKDYQNPQKPLRSSLTPTPESVRDTYRKRAEEKQKIKAKLMNSPPNKDITIERNAEKAILSHTTESSSASKRIQENLQSQAENLNSRLRDRVNQRSASTNRRDFRSNTFSAGSLGIKKFLEESDRSGGAPKKSHIELFEEEVEKVMEKYIEEKINVKRKLTESYQEQIKEIQSMGESLLIGSLIKTMNDTLGEEIENAVQEIEKRRKEEISAIRQRYLSNS</sequence>
<organism evidence="2 3">
    <name type="scientific">Blepharisma stoltei</name>
    <dbReference type="NCBI Taxonomy" id="1481888"/>
    <lineage>
        <taxon>Eukaryota</taxon>
        <taxon>Sar</taxon>
        <taxon>Alveolata</taxon>
        <taxon>Ciliophora</taxon>
        <taxon>Postciliodesmatophora</taxon>
        <taxon>Heterotrichea</taxon>
        <taxon>Heterotrichida</taxon>
        <taxon>Blepharismidae</taxon>
        <taxon>Blepharisma</taxon>
    </lineage>
</organism>
<reference evidence="2" key="1">
    <citation type="submission" date="2021-09" db="EMBL/GenBank/DDBJ databases">
        <authorList>
            <consortium name="AG Swart"/>
            <person name="Singh M."/>
            <person name="Singh A."/>
            <person name="Seah K."/>
            <person name="Emmerich C."/>
        </authorList>
    </citation>
    <scope>NUCLEOTIDE SEQUENCE</scope>
    <source>
        <strain evidence="2">ATCC30299</strain>
    </source>
</reference>
<dbReference type="EMBL" id="CAJZBQ010000056">
    <property type="protein sequence ID" value="CAG9333071.1"/>
    <property type="molecule type" value="Genomic_DNA"/>
</dbReference>
<dbReference type="AlphaFoldDB" id="A0AAU9KGG7"/>
<dbReference type="Proteomes" id="UP001162131">
    <property type="component" value="Unassembled WGS sequence"/>
</dbReference>
<proteinExistence type="predicted"/>
<protein>
    <submittedName>
        <fullName evidence="2">Uncharacterized protein</fullName>
    </submittedName>
</protein>
<evidence type="ECO:0000256" key="1">
    <source>
        <dbReference type="SAM" id="MobiDB-lite"/>
    </source>
</evidence>
<keyword evidence="3" id="KW-1185">Reference proteome</keyword>
<feature type="region of interest" description="Disordered" evidence="1">
    <location>
        <begin position="170"/>
        <end position="196"/>
    </location>
</feature>